<keyword evidence="3" id="KW-0175">Coiled coil</keyword>
<dbReference type="GO" id="GO:0003677">
    <property type="term" value="F:DNA binding"/>
    <property type="evidence" value="ECO:0007669"/>
    <property type="project" value="InterPro"/>
</dbReference>
<dbReference type="GO" id="GO:0005524">
    <property type="term" value="F:ATP binding"/>
    <property type="evidence" value="ECO:0007669"/>
    <property type="project" value="UniProtKB-KW"/>
</dbReference>
<comment type="caution">
    <text evidence="5">The sequence shown here is derived from an EMBL/GenBank/DDBJ whole genome shotgun (WGS) entry which is preliminary data.</text>
</comment>
<dbReference type="EMBL" id="DRNO01000132">
    <property type="protein sequence ID" value="HFC03616.1"/>
    <property type="molecule type" value="Genomic_DNA"/>
</dbReference>
<feature type="domain" description="ABC transporter Uup C-terminal" evidence="4">
    <location>
        <begin position="17"/>
        <end position="82"/>
    </location>
</feature>
<protein>
    <submittedName>
        <fullName evidence="5">ABC transporter ATP-binding protein</fullName>
    </submittedName>
</protein>
<feature type="coiled-coil region" evidence="3">
    <location>
        <begin position="26"/>
        <end position="92"/>
    </location>
</feature>
<evidence type="ECO:0000256" key="2">
    <source>
        <dbReference type="ARBA" id="ARBA00022840"/>
    </source>
</evidence>
<name>A0A7V2SL81_9BACT</name>
<reference evidence="5" key="1">
    <citation type="journal article" date="2020" name="mSystems">
        <title>Genome- and Community-Level Interaction Insights into Carbon Utilization and Element Cycling Functions of Hydrothermarchaeota in Hydrothermal Sediment.</title>
        <authorList>
            <person name="Zhou Z."/>
            <person name="Liu Y."/>
            <person name="Xu W."/>
            <person name="Pan J."/>
            <person name="Luo Z.H."/>
            <person name="Li M."/>
        </authorList>
    </citation>
    <scope>NUCLEOTIDE SEQUENCE [LARGE SCALE GENOMIC DNA]</scope>
    <source>
        <strain evidence="5">HyVt-513</strain>
    </source>
</reference>
<dbReference type="Pfam" id="PF16326">
    <property type="entry name" value="ABC_tran_CTD"/>
    <property type="match status" value="1"/>
</dbReference>
<gene>
    <name evidence="5" type="ORF">ENJ74_01970</name>
</gene>
<accession>A0A7V2SL81</accession>
<evidence type="ECO:0000256" key="1">
    <source>
        <dbReference type="ARBA" id="ARBA00022741"/>
    </source>
</evidence>
<evidence type="ECO:0000256" key="3">
    <source>
        <dbReference type="SAM" id="Coils"/>
    </source>
</evidence>
<evidence type="ECO:0000313" key="5">
    <source>
        <dbReference type="EMBL" id="HFC03616.1"/>
    </source>
</evidence>
<proteinExistence type="predicted"/>
<dbReference type="Proteomes" id="UP000885722">
    <property type="component" value="Unassembled WGS sequence"/>
</dbReference>
<evidence type="ECO:0000259" key="4">
    <source>
        <dbReference type="Pfam" id="PF16326"/>
    </source>
</evidence>
<keyword evidence="1" id="KW-0547">Nucleotide-binding</keyword>
<dbReference type="AlphaFoldDB" id="A0A7V2SL81"/>
<dbReference type="InterPro" id="IPR032524">
    <property type="entry name" value="ABC_tran_C"/>
</dbReference>
<keyword evidence="2 5" id="KW-0067">ATP-binding</keyword>
<feature type="non-terminal residue" evidence="5">
    <location>
        <position position="1"/>
    </location>
</feature>
<organism evidence="5">
    <name type="scientific">Nitratifractor salsuginis</name>
    <dbReference type="NCBI Taxonomy" id="269261"/>
    <lineage>
        <taxon>Bacteria</taxon>
        <taxon>Pseudomonadati</taxon>
        <taxon>Campylobacterota</taxon>
        <taxon>Epsilonproteobacteria</taxon>
        <taxon>Campylobacterales</taxon>
        <taxon>Sulfurovaceae</taxon>
        <taxon>Nitratifractor</taxon>
    </lineage>
</organism>
<sequence length="95" mass="11001">EAPKVEAIRKEHKRSLKLSYKEQRDLDLLPEKIEALEKKLDELNACLTDPECYNQRGLSTVSEELAATELEYEEASDRYLELLEKVEEMEGNQSS</sequence>
<dbReference type="Gene3D" id="1.10.287.380">
    <property type="entry name" value="Valyl-tRNA synthetase, C-terminal domain"/>
    <property type="match status" value="1"/>
</dbReference>
<dbReference type="InterPro" id="IPR037118">
    <property type="entry name" value="Val-tRNA_synth_C_sf"/>
</dbReference>